<proteinExistence type="predicted"/>
<organism evidence="1">
    <name type="scientific">uncultured Caudovirales phage</name>
    <dbReference type="NCBI Taxonomy" id="2100421"/>
    <lineage>
        <taxon>Viruses</taxon>
        <taxon>Duplodnaviria</taxon>
        <taxon>Heunggongvirae</taxon>
        <taxon>Uroviricota</taxon>
        <taxon>Caudoviricetes</taxon>
        <taxon>Peduoviridae</taxon>
        <taxon>Maltschvirus</taxon>
        <taxon>Maltschvirus maltsch</taxon>
    </lineage>
</organism>
<protein>
    <submittedName>
        <fullName evidence="1">Uncharacterized protein</fullName>
    </submittedName>
</protein>
<dbReference type="EMBL" id="LR796259">
    <property type="protein sequence ID" value="CAB4132235.1"/>
    <property type="molecule type" value="Genomic_DNA"/>
</dbReference>
<accession>A0A6J5LE14</accession>
<gene>
    <name evidence="1" type="ORF">UFOVP139_50</name>
</gene>
<name>A0A6J5LE14_9CAUD</name>
<evidence type="ECO:0000313" key="1">
    <source>
        <dbReference type="EMBL" id="CAB4132235.1"/>
    </source>
</evidence>
<sequence>MANPSWPRALQENPNASYTEAIADNVVRSNMDAGPSQSRPRFTKTRILPRLSIWVDRTQYIAFFRFYNETLMQGCLAFDWYKPTTGEKASLKFTKPPTIITVGPLNWEIQCEFEEV</sequence>
<reference evidence="1" key="1">
    <citation type="submission" date="2020-04" db="EMBL/GenBank/DDBJ databases">
        <authorList>
            <person name="Chiriac C."/>
            <person name="Salcher M."/>
            <person name="Ghai R."/>
            <person name="Kavagutti S V."/>
        </authorList>
    </citation>
    <scope>NUCLEOTIDE SEQUENCE</scope>
</reference>